<evidence type="ECO:0000313" key="3">
    <source>
        <dbReference type="Proteomes" id="UP000653454"/>
    </source>
</evidence>
<organism evidence="2 3">
    <name type="scientific">Plutella xylostella</name>
    <name type="common">Diamondback moth</name>
    <name type="synonym">Plutella maculipennis</name>
    <dbReference type="NCBI Taxonomy" id="51655"/>
    <lineage>
        <taxon>Eukaryota</taxon>
        <taxon>Metazoa</taxon>
        <taxon>Ecdysozoa</taxon>
        <taxon>Arthropoda</taxon>
        <taxon>Hexapoda</taxon>
        <taxon>Insecta</taxon>
        <taxon>Pterygota</taxon>
        <taxon>Neoptera</taxon>
        <taxon>Endopterygota</taxon>
        <taxon>Lepidoptera</taxon>
        <taxon>Glossata</taxon>
        <taxon>Ditrysia</taxon>
        <taxon>Yponomeutoidea</taxon>
        <taxon>Plutellidae</taxon>
        <taxon>Plutella</taxon>
    </lineage>
</organism>
<evidence type="ECO:0000313" key="2">
    <source>
        <dbReference type="EMBL" id="CAG9133358.1"/>
    </source>
</evidence>
<name>A0A8S4G2W2_PLUXY</name>
<sequence>MEQRPQSKEQLTVANNVLKLAADLLKHPSYPCSIVIGLAGCTLLPVLILTEQINLHLAMEQRPQSKEQLTVANNVLKLAADLLKVTRGEVVPTVAEGS</sequence>
<reference evidence="2" key="1">
    <citation type="submission" date="2020-11" db="EMBL/GenBank/DDBJ databases">
        <authorList>
            <person name="Whiteford S."/>
        </authorList>
    </citation>
    <scope>NUCLEOTIDE SEQUENCE</scope>
</reference>
<dbReference type="EMBL" id="CAJHNJ030000060">
    <property type="protein sequence ID" value="CAG9133358.1"/>
    <property type="molecule type" value="Genomic_DNA"/>
</dbReference>
<keyword evidence="1" id="KW-1133">Transmembrane helix</keyword>
<dbReference type="PANTHER" id="PTHR12680:SF6">
    <property type="entry name" value="PROTEIN PHTF"/>
    <property type="match status" value="1"/>
</dbReference>
<comment type="caution">
    <text evidence="2">The sequence shown here is derived from an EMBL/GenBank/DDBJ whole genome shotgun (WGS) entry which is preliminary data.</text>
</comment>
<keyword evidence="1" id="KW-0812">Transmembrane</keyword>
<dbReference type="GO" id="GO:0005783">
    <property type="term" value="C:endoplasmic reticulum"/>
    <property type="evidence" value="ECO:0007669"/>
    <property type="project" value="InterPro"/>
</dbReference>
<keyword evidence="3" id="KW-1185">Reference proteome</keyword>
<dbReference type="Proteomes" id="UP000653454">
    <property type="component" value="Unassembled WGS sequence"/>
</dbReference>
<proteinExistence type="predicted"/>
<dbReference type="PANTHER" id="PTHR12680">
    <property type="entry name" value="PUTATIVE HOMEODOMAIN TRANSCRIPTION FACTOR PHTF"/>
    <property type="match status" value="1"/>
</dbReference>
<keyword evidence="1" id="KW-0472">Membrane</keyword>
<dbReference type="AlphaFoldDB" id="A0A8S4G2W2"/>
<dbReference type="InterPro" id="IPR039775">
    <property type="entry name" value="PHTF1/2"/>
</dbReference>
<evidence type="ECO:0000256" key="1">
    <source>
        <dbReference type="SAM" id="Phobius"/>
    </source>
</evidence>
<accession>A0A8S4G2W2</accession>
<gene>
    <name evidence="2" type="ORF">PLXY2_LOCUS11596</name>
</gene>
<protein>
    <submittedName>
        <fullName evidence="2">(diamondback moth) hypothetical protein</fullName>
    </submittedName>
</protein>
<feature type="transmembrane region" description="Helical" evidence="1">
    <location>
        <begin position="28"/>
        <end position="49"/>
    </location>
</feature>